<keyword evidence="7" id="KW-0732">Signal</keyword>
<keyword evidence="6" id="KW-0812">Transmembrane</keyword>
<keyword evidence="11" id="KW-0325">Glycoprotein</keyword>
<dbReference type="PANTHER" id="PTHR28012:SF1">
    <property type="entry name" value="NUCLEAR FUSION PROTEIN KAR5"/>
    <property type="match status" value="1"/>
</dbReference>
<dbReference type="InterPro" id="IPR007292">
    <property type="entry name" value="Nuclear_fusion_Kar5"/>
</dbReference>
<dbReference type="Proteomes" id="UP000253664">
    <property type="component" value="Unassembled WGS sequence"/>
</dbReference>
<dbReference type="PANTHER" id="PTHR28012">
    <property type="entry name" value="NUCLEAR FUSION PROTEIN KAR5"/>
    <property type="match status" value="1"/>
</dbReference>
<evidence type="ECO:0000256" key="2">
    <source>
        <dbReference type="ARBA" id="ARBA00004126"/>
    </source>
</evidence>
<dbReference type="GO" id="GO:0031965">
    <property type="term" value="C:nuclear membrane"/>
    <property type="evidence" value="ECO:0007669"/>
    <property type="project" value="UniProtKB-SubCell"/>
</dbReference>
<dbReference type="GO" id="GO:0000742">
    <property type="term" value="P:karyogamy involved in conjugation with cellular fusion"/>
    <property type="evidence" value="ECO:0007669"/>
    <property type="project" value="InterPro"/>
</dbReference>
<proteinExistence type="inferred from homology"/>
<accession>A0A367L6X6</accession>
<evidence type="ECO:0000256" key="5">
    <source>
        <dbReference type="ARBA" id="ARBA00022459"/>
    </source>
</evidence>
<name>A0A367L6X6_9HYPO</name>
<evidence type="ECO:0000256" key="10">
    <source>
        <dbReference type="ARBA" id="ARBA00023136"/>
    </source>
</evidence>
<evidence type="ECO:0008006" key="16">
    <source>
        <dbReference type="Google" id="ProtNLM"/>
    </source>
</evidence>
<comment type="function">
    <text evidence="1">Required for nuclear membrane fusion during karyogamy.</text>
</comment>
<evidence type="ECO:0000256" key="9">
    <source>
        <dbReference type="ARBA" id="ARBA00022989"/>
    </source>
</evidence>
<dbReference type="GO" id="GO:0005789">
    <property type="term" value="C:endoplasmic reticulum membrane"/>
    <property type="evidence" value="ECO:0007669"/>
    <property type="project" value="UniProtKB-SubCell"/>
</dbReference>
<evidence type="ECO:0000256" key="13">
    <source>
        <dbReference type="SAM" id="MobiDB-lite"/>
    </source>
</evidence>
<dbReference type="OrthoDB" id="5311848at2759"/>
<keyword evidence="9" id="KW-1133">Transmembrane helix</keyword>
<keyword evidence="12" id="KW-0539">Nucleus</keyword>
<dbReference type="EMBL" id="LKCN02000013">
    <property type="protein sequence ID" value="RCI09972.1"/>
    <property type="molecule type" value="Genomic_DNA"/>
</dbReference>
<keyword evidence="8" id="KW-0256">Endoplasmic reticulum</keyword>
<protein>
    <recommendedName>
        <fullName evidence="16">Nuclear membrane fusion protein Kar5</fullName>
    </recommendedName>
</protein>
<dbReference type="AlphaFoldDB" id="A0A367L6X6"/>
<evidence type="ECO:0000256" key="1">
    <source>
        <dbReference type="ARBA" id="ARBA00003389"/>
    </source>
</evidence>
<reference evidence="14 15" key="1">
    <citation type="journal article" date="2015" name="BMC Genomics">
        <title>Insights from the genome of Ophiocordyceps polyrhachis-furcata to pathogenicity and host specificity in insect fungi.</title>
        <authorList>
            <person name="Wichadakul D."/>
            <person name="Kobmoo N."/>
            <person name="Ingsriswang S."/>
            <person name="Tangphatsornruang S."/>
            <person name="Chantasingh D."/>
            <person name="Luangsa-ard J.J."/>
            <person name="Eurwilaichitr L."/>
        </authorList>
    </citation>
    <scope>NUCLEOTIDE SEQUENCE [LARGE SCALE GENOMIC DNA]</scope>
    <source>
        <strain evidence="14 15">BCC 54312</strain>
    </source>
</reference>
<evidence type="ECO:0000256" key="4">
    <source>
        <dbReference type="ARBA" id="ARBA00010473"/>
    </source>
</evidence>
<evidence type="ECO:0000313" key="14">
    <source>
        <dbReference type="EMBL" id="RCI09972.1"/>
    </source>
</evidence>
<evidence type="ECO:0000256" key="7">
    <source>
        <dbReference type="ARBA" id="ARBA00022729"/>
    </source>
</evidence>
<evidence type="ECO:0000313" key="15">
    <source>
        <dbReference type="Proteomes" id="UP000253664"/>
    </source>
</evidence>
<sequence>MASRAETFSWGTSRSHSGSGQLRIDFGDSSQPIHRPSEESSDIYAVTLKELQELESEPLCHRIAARLLVNNCQLLDGQDEASVLTDSGRATRDFVDFFAASLAICDLERGSFLIPQPCSEFREPVLADLPIPSKPHLHVSPSDIDNCLRGLAGSDSAWNTWVSYRHKALRFCDAARADNEKDKNIHVFQKITKVMGGIASQMETDLGARFAALNKMVKSTAADVEGISPKLDDLRAGIIRLGQTISRDMYQGTQQTATSLQSGLKSARGLEYLLKRLLATTMEHDERMKRTHESALRVAADGISADVGTVMAILGAAVDASTSLQRELMDSQSRAAEVSKSQKKIEAGMQRLSKVASALSLEQERQSVSLERAQQSALQISDILISASASAENFKKSLVGVFGLVNWWPYLILPPMVLVVGSYGLAPSVARNLGLGAHWDFSSSGRSSTAPA</sequence>
<evidence type="ECO:0000256" key="6">
    <source>
        <dbReference type="ARBA" id="ARBA00022692"/>
    </source>
</evidence>
<feature type="compositionally biased region" description="Polar residues" evidence="13">
    <location>
        <begin position="9"/>
        <end position="20"/>
    </location>
</feature>
<comment type="subcellular location">
    <subcellularLocation>
        <location evidence="3">Endoplasmic reticulum membrane</location>
    </subcellularLocation>
    <subcellularLocation>
        <location evidence="2">Nucleus membrane</location>
    </subcellularLocation>
</comment>
<feature type="region of interest" description="Disordered" evidence="13">
    <location>
        <begin position="1"/>
        <end position="38"/>
    </location>
</feature>
<organism evidence="14 15">
    <name type="scientific">Ophiocordyceps polyrhachis-furcata BCC 54312</name>
    <dbReference type="NCBI Taxonomy" id="1330021"/>
    <lineage>
        <taxon>Eukaryota</taxon>
        <taxon>Fungi</taxon>
        <taxon>Dikarya</taxon>
        <taxon>Ascomycota</taxon>
        <taxon>Pezizomycotina</taxon>
        <taxon>Sordariomycetes</taxon>
        <taxon>Hypocreomycetidae</taxon>
        <taxon>Hypocreales</taxon>
        <taxon>Ophiocordycipitaceae</taxon>
        <taxon>Ophiocordyceps</taxon>
    </lineage>
</organism>
<dbReference type="GO" id="GO:0048288">
    <property type="term" value="P:nuclear membrane fusion involved in karyogamy"/>
    <property type="evidence" value="ECO:0007669"/>
    <property type="project" value="InterPro"/>
</dbReference>
<keyword evidence="5" id="KW-0415">Karyogamy</keyword>
<comment type="caution">
    <text evidence="14">The sequence shown here is derived from an EMBL/GenBank/DDBJ whole genome shotgun (WGS) entry which is preliminary data.</text>
</comment>
<comment type="similarity">
    <text evidence="4">Belongs to the KAR5 family.</text>
</comment>
<keyword evidence="10" id="KW-0472">Membrane</keyword>
<keyword evidence="15" id="KW-1185">Reference proteome</keyword>
<evidence type="ECO:0000256" key="3">
    <source>
        <dbReference type="ARBA" id="ARBA00004586"/>
    </source>
</evidence>
<evidence type="ECO:0000256" key="11">
    <source>
        <dbReference type="ARBA" id="ARBA00023180"/>
    </source>
</evidence>
<evidence type="ECO:0000256" key="8">
    <source>
        <dbReference type="ARBA" id="ARBA00022824"/>
    </source>
</evidence>
<evidence type="ECO:0000256" key="12">
    <source>
        <dbReference type="ARBA" id="ARBA00023242"/>
    </source>
</evidence>
<gene>
    <name evidence="14" type="ORF">L249_8644</name>
</gene>